<dbReference type="GO" id="GO:0003700">
    <property type="term" value="F:DNA-binding transcription factor activity"/>
    <property type="evidence" value="ECO:0007669"/>
    <property type="project" value="InterPro"/>
</dbReference>
<dbReference type="PANTHER" id="PTHR30419">
    <property type="entry name" value="HTH-TYPE TRANSCRIPTIONAL REGULATOR YBHD"/>
    <property type="match status" value="1"/>
</dbReference>
<dbReference type="GO" id="GO:0003677">
    <property type="term" value="F:DNA binding"/>
    <property type="evidence" value="ECO:0007669"/>
    <property type="project" value="UniProtKB-KW"/>
</dbReference>
<name>A0A0R1US80_9LACO</name>
<dbReference type="SUPFAM" id="SSF46785">
    <property type="entry name" value="Winged helix' DNA-binding domain"/>
    <property type="match status" value="1"/>
</dbReference>
<evidence type="ECO:0000259" key="5">
    <source>
        <dbReference type="PROSITE" id="PS50931"/>
    </source>
</evidence>
<dbReference type="AlphaFoldDB" id="A0A0R1US80"/>
<dbReference type="PATRIC" id="fig|1423742.4.peg.503"/>
<evidence type="ECO:0000256" key="3">
    <source>
        <dbReference type="ARBA" id="ARBA00023125"/>
    </source>
</evidence>
<dbReference type="PROSITE" id="PS50931">
    <property type="entry name" value="HTH_LYSR"/>
    <property type="match status" value="1"/>
</dbReference>
<proteinExistence type="inferred from homology"/>
<protein>
    <submittedName>
        <fullName evidence="6">Malolactic regulator</fullName>
    </submittedName>
</protein>
<dbReference type="Gene3D" id="1.10.10.10">
    <property type="entry name" value="Winged helix-like DNA-binding domain superfamily/Winged helix DNA-binding domain"/>
    <property type="match status" value="1"/>
</dbReference>
<evidence type="ECO:0000313" key="7">
    <source>
        <dbReference type="Proteomes" id="UP000051084"/>
    </source>
</evidence>
<gene>
    <name evidence="6" type="ORF">FC21_GL000481</name>
</gene>
<dbReference type="RefSeq" id="WP_056995304.1">
    <property type="nucleotide sequence ID" value="NZ_AZGC01000013.1"/>
</dbReference>
<dbReference type="EMBL" id="AZGC01000013">
    <property type="protein sequence ID" value="KRL96041.1"/>
    <property type="molecule type" value="Genomic_DNA"/>
</dbReference>
<dbReference type="InterPro" id="IPR000847">
    <property type="entry name" value="LysR_HTH_N"/>
</dbReference>
<dbReference type="InterPro" id="IPR005119">
    <property type="entry name" value="LysR_subst-bd"/>
</dbReference>
<feature type="domain" description="HTH lysR-type" evidence="5">
    <location>
        <begin position="1"/>
        <end position="60"/>
    </location>
</feature>
<dbReference type="PANTHER" id="PTHR30419:SF25">
    <property type="entry name" value="HTH-TYPE TRANSCRIPTIONAL REGULATOR YTLI"/>
    <property type="match status" value="1"/>
</dbReference>
<evidence type="ECO:0000256" key="1">
    <source>
        <dbReference type="ARBA" id="ARBA00009437"/>
    </source>
</evidence>
<sequence>MNTRDLQYFIELVKLKNYSQVAREFSVSQPTITQSVQRLEREFQTTLVNPDRTHREDMITRSGLLLYENAQLLLNQLAVTRQTIERDKLKQIQIGIPPLIGRQLMPVLVRDLDNQILKRLKIIAKGSHDLLREVKQGKLDISLIASLEPIQVAGLDVQQITATSFKLIVSEDHPLANREAVSFTELADEKFITYDQQYIHQKAFQTYCKYTGIAPDVAVYRMPDVSWVKELVRQNEGVALMIEPAVRNEPGIKVLTLTDQVPIQFEISLVTQHNYVLSADEQQVVDVMERLVF</sequence>
<dbReference type="InterPro" id="IPR036388">
    <property type="entry name" value="WH-like_DNA-bd_sf"/>
</dbReference>
<organism evidence="6 7">
    <name type="scientific">Limosilactobacillus equigenerosi DSM 18793 = JCM 14505</name>
    <dbReference type="NCBI Taxonomy" id="1423742"/>
    <lineage>
        <taxon>Bacteria</taxon>
        <taxon>Bacillati</taxon>
        <taxon>Bacillota</taxon>
        <taxon>Bacilli</taxon>
        <taxon>Lactobacillales</taxon>
        <taxon>Lactobacillaceae</taxon>
        <taxon>Limosilactobacillus</taxon>
    </lineage>
</organism>
<dbReference type="InterPro" id="IPR050950">
    <property type="entry name" value="HTH-type_LysR_regulators"/>
</dbReference>
<accession>A0A0R1US80</accession>
<dbReference type="Proteomes" id="UP000051084">
    <property type="component" value="Unassembled WGS sequence"/>
</dbReference>
<dbReference type="Gene3D" id="3.40.190.290">
    <property type="match status" value="1"/>
</dbReference>
<reference evidence="6 7" key="1">
    <citation type="journal article" date="2015" name="Genome Announc.">
        <title>Expanding the biotechnology potential of lactobacilli through comparative genomics of 213 strains and associated genera.</title>
        <authorList>
            <person name="Sun Z."/>
            <person name="Harris H.M."/>
            <person name="McCann A."/>
            <person name="Guo C."/>
            <person name="Argimon S."/>
            <person name="Zhang W."/>
            <person name="Yang X."/>
            <person name="Jeffery I.B."/>
            <person name="Cooney J.C."/>
            <person name="Kagawa T.F."/>
            <person name="Liu W."/>
            <person name="Song Y."/>
            <person name="Salvetti E."/>
            <person name="Wrobel A."/>
            <person name="Rasinkangas P."/>
            <person name="Parkhill J."/>
            <person name="Rea M.C."/>
            <person name="O'Sullivan O."/>
            <person name="Ritari J."/>
            <person name="Douillard F.P."/>
            <person name="Paul Ross R."/>
            <person name="Yang R."/>
            <person name="Briner A.E."/>
            <person name="Felis G.E."/>
            <person name="de Vos W.M."/>
            <person name="Barrangou R."/>
            <person name="Klaenhammer T.R."/>
            <person name="Caufield P.W."/>
            <person name="Cui Y."/>
            <person name="Zhang H."/>
            <person name="O'Toole P.W."/>
        </authorList>
    </citation>
    <scope>NUCLEOTIDE SEQUENCE [LARGE SCALE GENOMIC DNA]</scope>
    <source>
        <strain evidence="6 7">DSM 18793</strain>
    </source>
</reference>
<keyword evidence="2" id="KW-0805">Transcription regulation</keyword>
<keyword evidence="3" id="KW-0238">DNA-binding</keyword>
<evidence type="ECO:0000313" key="6">
    <source>
        <dbReference type="EMBL" id="KRL96041.1"/>
    </source>
</evidence>
<dbReference type="InterPro" id="IPR036390">
    <property type="entry name" value="WH_DNA-bd_sf"/>
</dbReference>
<dbReference type="OrthoDB" id="9803735at2"/>
<evidence type="ECO:0000256" key="2">
    <source>
        <dbReference type="ARBA" id="ARBA00023015"/>
    </source>
</evidence>
<comment type="caution">
    <text evidence="6">The sequence shown here is derived from an EMBL/GenBank/DDBJ whole genome shotgun (WGS) entry which is preliminary data.</text>
</comment>
<dbReference type="Pfam" id="PF00126">
    <property type="entry name" value="HTH_1"/>
    <property type="match status" value="1"/>
</dbReference>
<dbReference type="SUPFAM" id="SSF53850">
    <property type="entry name" value="Periplasmic binding protein-like II"/>
    <property type="match status" value="1"/>
</dbReference>
<keyword evidence="7" id="KW-1185">Reference proteome</keyword>
<dbReference type="Pfam" id="PF03466">
    <property type="entry name" value="LysR_substrate"/>
    <property type="match status" value="1"/>
</dbReference>
<dbReference type="STRING" id="417373.GCA_001570685_00452"/>
<dbReference type="GO" id="GO:0005829">
    <property type="term" value="C:cytosol"/>
    <property type="evidence" value="ECO:0007669"/>
    <property type="project" value="TreeGrafter"/>
</dbReference>
<comment type="similarity">
    <text evidence="1">Belongs to the LysR transcriptional regulatory family.</text>
</comment>
<evidence type="ECO:0000256" key="4">
    <source>
        <dbReference type="ARBA" id="ARBA00023163"/>
    </source>
</evidence>
<keyword evidence="4" id="KW-0804">Transcription</keyword>